<dbReference type="PANTHER" id="PTHR12729">
    <property type="entry name" value="TRNA(HIS) GUANYLYLTRANSFERASE-RELATED"/>
    <property type="match status" value="1"/>
</dbReference>
<dbReference type="GO" id="GO:0006400">
    <property type="term" value="P:tRNA modification"/>
    <property type="evidence" value="ECO:0007669"/>
    <property type="project" value="UniProtKB-UniRule"/>
</dbReference>
<dbReference type="GO" id="GO:0008193">
    <property type="term" value="F:tRNA guanylyltransferase activity"/>
    <property type="evidence" value="ECO:0007669"/>
    <property type="project" value="UniProtKB-UniRule"/>
</dbReference>
<feature type="region of interest" description="Disordered" evidence="17">
    <location>
        <begin position="222"/>
        <end position="255"/>
    </location>
</feature>
<dbReference type="PIRSF" id="PIRSF028980">
    <property type="entry name" value="tRNAHis_guanylyltransferase"/>
    <property type="match status" value="1"/>
</dbReference>
<dbReference type="GO" id="GO:0005525">
    <property type="term" value="F:GTP binding"/>
    <property type="evidence" value="ECO:0007669"/>
    <property type="project" value="UniProtKB-UniRule"/>
</dbReference>
<organism evidence="20 21">
    <name type="scientific">Schizophyllum amplum</name>
    <dbReference type="NCBI Taxonomy" id="97359"/>
    <lineage>
        <taxon>Eukaryota</taxon>
        <taxon>Fungi</taxon>
        <taxon>Dikarya</taxon>
        <taxon>Basidiomycota</taxon>
        <taxon>Agaricomycotina</taxon>
        <taxon>Agaricomycetes</taxon>
        <taxon>Agaricomycetidae</taxon>
        <taxon>Agaricales</taxon>
        <taxon>Schizophyllaceae</taxon>
        <taxon>Schizophyllum</taxon>
    </lineage>
</organism>
<evidence type="ECO:0000256" key="3">
    <source>
        <dbReference type="ARBA" id="ARBA00012511"/>
    </source>
</evidence>
<feature type="domain" description="tRNAHis guanylyltransferase catalytic" evidence="18">
    <location>
        <begin position="7"/>
        <end position="135"/>
    </location>
</feature>
<feature type="binding site" evidence="16">
    <location>
        <position position="76"/>
    </location>
    <ligand>
        <name>Mg(2+)</name>
        <dbReference type="ChEBI" id="CHEBI:18420"/>
        <label>2</label>
        <note>catalytic</note>
    </ligand>
</feature>
<dbReference type="EMBL" id="VDMD01000006">
    <property type="protein sequence ID" value="TRM64672.1"/>
    <property type="molecule type" value="Genomic_DNA"/>
</dbReference>
<evidence type="ECO:0000256" key="1">
    <source>
        <dbReference type="ARBA" id="ARBA00002939"/>
    </source>
</evidence>
<dbReference type="Pfam" id="PF14413">
    <property type="entry name" value="Thg1C"/>
    <property type="match status" value="1"/>
</dbReference>
<evidence type="ECO:0000256" key="2">
    <source>
        <dbReference type="ARBA" id="ARBA00010113"/>
    </source>
</evidence>
<sequence length="280" mass="32678">MAGSKFSYVRNFELPDPLLPDTYIVFRLDGHSFHRFSDVHGFVKPNDKRALELMDQAALKLMEEYRDIVLAFGESDEYSFLLRRSASLYNRRETKIVTTLTSFFTSSYVFMWHKYFPDTPLQYPPSFDGRIVLYPREQHIRDYFSWRQADTHINNLYNTVFWALVQQGGLTTTDAHGTLRGTVSKQKHEILFTRFQINYNEVDERYRKGSVIVREEVRPTSSRASIDAVTGENAEESTVPDRLQPKKKKSKDKAPTQMTLLHCDIIKDDFWIARPEILAG</sequence>
<feature type="binding site" evidence="15">
    <location>
        <begin position="75"/>
        <end position="76"/>
    </location>
    <ligand>
        <name>GTP</name>
        <dbReference type="ChEBI" id="CHEBI:37565"/>
    </ligand>
</feature>
<dbReference type="InterPro" id="IPR038469">
    <property type="entry name" value="tRNAHis_GuaTrfase_Thg1_sf"/>
</dbReference>
<dbReference type="Proteomes" id="UP000320762">
    <property type="component" value="Unassembled WGS sequence"/>
</dbReference>
<dbReference type="InterPro" id="IPR007537">
    <property type="entry name" value="tRNAHis_GuaTrfase_Thg1"/>
</dbReference>
<keyword evidence="9 14" id="KW-0547">Nucleotide-binding</keyword>
<evidence type="ECO:0000256" key="14">
    <source>
        <dbReference type="PIRNR" id="PIRNR028980"/>
    </source>
</evidence>
<feature type="binding site" evidence="16">
    <location>
        <position position="29"/>
    </location>
    <ligand>
        <name>Mg(2+)</name>
        <dbReference type="ChEBI" id="CHEBI:18420"/>
        <label>2</label>
        <note>catalytic</note>
    </ligand>
</feature>
<reference evidence="20 21" key="1">
    <citation type="journal article" date="2019" name="New Phytol.">
        <title>Comparative genomics reveals unique wood-decay strategies and fruiting body development in the Schizophyllaceae.</title>
        <authorList>
            <person name="Almasi E."/>
            <person name="Sahu N."/>
            <person name="Krizsan K."/>
            <person name="Balint B."/>
            <person name="Kovacs G.M."/>
            <person name="Kiss B."/>
            <person name="Cseklye J."/>
            <person name="Drula E."/>
            <person name="Henrissat B."/>
            <person name="Nagy I."/>
            <person name="Chovatia M."/>
            <person name="Adam C."/>
            <person name="LaButti K."/>
            <person name="Lipzen A."/>
            <person name="Riley R."/>
            <person name="Grigoriev I.V."/>
            <person name="Nagy L.G."/>
        </authorList>
    </citation>
    <scope>NUCLEOTIDE SEQUENCE [LARGE SCALE GENOMIC DNA]</scope>
    <source>
        <strain evidence="20 21">NL-1724</strain>
    </source>
</reference>
<keyword evidence="10 14" id="KW-0460">Magnesium</keyword>
<dbReference type="InterPro" id="IPR024956">
    <property type="entry name" value="tRNAHis_GuaTrfase_cat"/>
</dbReference>
<keyword evidence="11 14" id="KW-0342">GTP-binding</keyword>
<dbReference type="PANTHER" id="PTHR12729:SF6">
    <property type="entry name" value="TRNA(HIS) GUANYLYLTRANSFERASE-RELATED"/>
    <property type="match status" value="1"/>
</dbReference>
<evidence type="ECO:0000256" key="11">
    <source>
        <dbReference type="ARBA" id="ARBA00023134"/>
    </source>
</evidence>
<keyword evidence="5 14" id="KW-0808">Transferase</keyword>
<dbReference type="OrthoDB" id="62560at2759"/>
<evidence type="ECO:0000313" key="21">
    <source>
        <dbReference type="Proteomes" id="UP000320762"/>
    </source>
</evidence>
<evidence type="ECO:0000256" key="17">
    <source>
        <dbReference type="SAM" id="MobiDB-lite"/>
    </source>
</evidence>
<feature type="domain" description="Thg1 C-terminal" evidence="19">
    <location>
        <begin position="138"/>
        <end position="267"/>
    </location>
</feature>
<evidence type="ECO:0000256" key="12">
    <source>
        <dbReference type="ARBA" id="ARBA00032480"/>
    </source>
</evidence>
<dbReference type="AlphaFoldDB" id="A0A550CIN6"/>
<dbReference type="GO" id="GO:0000287">
    <property type="term" value="F:magnesium ion binding"/>
    <property type="evidence" value="ECO:0007669"/>
    <property type="project" value="UniProtKB-UniRule"/>
</dbReference>
<feature type="binding site" evidence="16">
    <location>
        <position position="30"/>
    </location>
    <ligand>
        <name>Mg(2+)</name>
        <dbReference type="ChEBI" id="CHEBI:18420"/>
        <label>1</label>
        <note>catalytic</note>
    </ligand>
</feature>
<evidence type="ECO:0000256" key="4">
    <source>
        <dbReference type="ARBA" id="ARBA00015443"/>
    </source>
</evidence>
<evidence type="ECO:0000313" key="20">
    <source>
        <dbReference type="EMBL" id="TRM64672.1"/>
    </source>
</evidence>
<evidence type="ECO:0000256" key="5">
    <source>
        <dbReference type="ARBA" id="ARBA00022679"/>
    </source>
</evidence>
<evidence type="ECO:0000256" key="8">
    <source>
        <dbReference type="ARBA" id="ARBA00022723"/>
    </source>
</evidence>
<evidence type="ECO:0000256" key="10">
    <source>
        <dbReference type="ARBA" id="ARBA00022842"/>
    </source>
</evidence>
<evidence type="ECO:0000259" key="18">
    <source>
        <dbReference type="Pfam" id="PF04446"/>
    </source>
</evidence>
<feature type="binding site" evidence="16">
    <location>
        <position position="29"/>
    </location>
    <ligand>
        <name>Mg(2+)</name>
        <dbReference type="ChEBI" id="CHEBI:18420"/>
        <label>1</label>
        <note>catalytic</note>
    </ligand>
</feature>
<comment type="similarity">
    <text evidence="2 14">Belongs to the tRNA(His) guanylyltransferase family.</text>
</comment>
<comment type="function">
    <text evidence="1 14">Adds a GMP to the 5'-end of tRNA(His) after transcription and RNase P cleavage.</text>
</comment>
<comment type="cofactor">
    <cofactor evidence="16">
        <name>Mg(2+)</name>
        <dbReference type="ChEBI" id="CHEBI:18420"/>
    </cofactor>
    <text evidence="16">Binds 2 magnesium ions per subunit.</text>
</comment>
<evidence type="ECO:0000256" key="13">
    <source>
        <dbReference type="ARBA" id="ARBA00047281"/>
    </source>
</evidence>
<feature type="binding site" evidence="16">
    <location>
        <position position="76"/>
    </location>
    <ligand>
        <name>Mg(2+)</name>
        <dbReference type="ChEBI" id="CHEBI:18420"/>
        <label>1</label>
        <note>catalytic</note>
    </ligand>
</feature>
<keyword evidence="21" id="KW-1185">Reference proteome</keyword>
<keyword evidence="7 14" id="KW-0548">Nucleotidyltransferase</keyword>
<evidence type="ECO:0000256" key="7">
    <source>
        <dbReference type="ARBA" id="ARBA00022695"/>
    </source>
</evidence>
<dbReference type="Gene3D" id="3.30.70.3000">
    <property type="match status" value="1"/>
</dbReference>
<evidence type="ECO:0000256" key="16">
    <source>
        <dbReference type="PIRSR" id="PIRSR028980-2"/>
    </source>
</evidence>
<evidence type="ECO:0000256" key="6">
    <source>
        <dbReference type="ARBA" id="ARBA00022694"/>
    </source>
</evidence>
<dbReference type="Pfam" id="PF04446">
    <property type="entry name" value="Thg1"/>
    <property type="match status" value="1"/>
</dbReference>
<evidence type="ECO:0000256" key="15">
    <source>
        <dbReference type="PIRSR" id="PIRSR028980-1"/>
    </source>
</evidence>
<keyword evidence="8 14" id="KW-0479">Metal-binding</keyword>
<evidence type="ECO:0000259" key="19">
    <source>
        <dbReference type="Pfam" id="PF14413"/>
    </source>
</evidence>
<feature type="binding site" evidence="15">
    <location>
        <begin position="29"/>
        <end position="34"/>
    </location>
    <ligand>
        <name>GTP</name>
        <dbReference type="ChEBI" id="CHEBI:37565"/>
    </ligand>
</feature>
<dbReference type="STRING" id="97359.A0A550CIN6"/>
<comment type="catalytic activity">
    <reaction evidence="13 14">
        <text>a 5'-end ribonucleotide-tRNA(His) + GTP + ATP + H2O = a 5'-end phospho-guanosine-ribonucleotide-tRNA(His) + AMP + 2 diphosphate + H(+)</text>
        <dbReference type="Rhea" id="RHEA:54564"/>
        <dbReference type="Rhea" id="RHEA-COMP:14193"/>
        <dbReference type="Rhea" id="RHEA-COMP:14917"/>
        <dbReference type="ChEBI" id="CHEBI:15377"/>
        <dbReference type="ChEBI" id="CHEBI:15378"/>
        <dbReference type="ChEBI" id="CHEBI:30616"/>
        <dbReference type="ChEBI" id="CHEBI:33019"/>
        <dbReference type="ChEBI" id="CHEBI:37565"/>
        <dbReference type="ChEBI" id="CHEBI:138282"/>
        <dbReference type="ChEBI" id="CHEBI:141847"/>
        <dbReference type="ChEBI" id="CHEBI:456215"/>
        <dbReference type="EC" id="2.7.7.79"/>
    </reaction>
</comment>
<dbReference type="FunFam" id="3.30.70.3000:FF:000001">
    <property type="entry name" value="tRNA(His) guanylyltransferase"/>
    <property type="match status" value="1"/>
</dbReference>
<proteinExistence type="inferred from homology"/>
<dbReference type="InterPro" id="IPR025845">
    <property type="entry name" value="Thg1_C_dom"/>
</dbReference>
<evidence type="ECO:0000256" key="9">
    <source>
        <dbReference type="ARBA" id="ARBA00022741"/>
    </source>
</evidence>
<dbReference type="EC" id="2.7.7.79" evidence="3 14"/>
<keyword evidence="6 14" id="KW-0819">tRNA processing</keyword>
<protein>
    <recommendedName>
        <fullName evidence="4 14">tRNA(His) guanylyltransferase</fullName>
        <ecNumber evidence="3 14">2.7.7.79</ecNumber>
    </recommendedName>
    <alternativeName>
        <fullName evidence="12 14">tRNA-histidine guanylyltransferase</fullName>
    </alternativeName>
</protein>
<name>A0A550CIN6_9AGAR</name>
<comment type="caution">
    <text evidence="20">The sequence shown here is derived from an EMBL/GenBank/DDBJ whole genome shotgun (WGS) entry which is preliminary data.</text>
</comment>
<gene>
    <name evidence="20" type="ORF">BD626DRAFT_400056</name>
</gene>
<accession>A0A550CIN6</accession>